<dbReference type="EMBL" id="SDPN01000002">
    <property type="protein sequence ID" value="RXZ73005.1"/>
    <property type="molecule type" value="Genomic_DNA"/>
</dbReference>
<dbReference type="CDD" id="cd02209">
    <property type="entry name" value="cupin_XRE_C"/>
    <property type="match status" value="1"/>
</dbReference>
<dbReference type="PANTHER" id="PTHR46797">
    <property type="entry name" value="HTH-TYPE TRANSCRIPTIONAL REGULATOR"/>
    <property type="match status" value="1"/>
</dbReference>
<dbReference type="InterPro" id="IPR014710">
    <property type="entry name" value="RmlC-like_jellyroll"/>
</dbReference>
<dbReference type="Pfam" id="PF01381">
    <property type="entry name" value="HTH_3"/>
    <property type="match status" value="1"/>
</dbReference>
<dbReference type="InterPro" id="IPR010982">
    <property type="entry name" value="Lambda_DNA-bd_dom_sf"/>
</dbReference>
<evidence type="ECO:0000256" key="1">
    <source>
        <dbReference type="ARBA" id="ARBA00023125"/>
    </source>
</evidence>
<dbReference type="SMART" id="SM00530">
    <property type="entry name" value="HTH_XRE"/>
    <property type="match status" value="1"/>
</dbReference>
<comment type="caution">
    <text evidence="3">The sequence shown here is derived from an EMBL/GenBank/DDBJ whole genome shotgun (WGS) entry which is preliminary data.</text>
</comment>
<dbReference type="AlphaFoldDB" id="A0A4Q2L477"/>
<dbReference type="GO" id="GO:0005829">
    <property type="term" value="C:cytosol"/>
    <property type="evidence" value="ECO:0007669"/>
    <property type="project" value="TreeGrafter"/>
</dbReference>
<organism evidence="3 4">
    <name type="scientific">Agromyces albus</name>
    <dbReference type="NCBI Taxonomy" id="205332"/>
    <lineage>
        <taxon>Bacteria</taxon>
        <taxon>Bacillati</taxon>
        <taxon>Actinomycetota</taxon>
        <taxon>Actinomycetes</taxon>
        <taxon>Micrococcales</taxon>
        <taxon>Microbacteriaceae</taxon>
        <taxon>Agromyces</taxon>
    </lineage>
</organism>
<reference evidence="3 4" key="1">
    <citation type="submission" date="2019-01" db="EMBL/GenBank/DDBJ databases">
        <title>Agromyces.</title>
        <authorList>
            <person name="Li J."/>
        </authorList>
    </citation>
    <scope>NUCLEOTIDE SEQUENCE [LARGE SCALE GENOMIC DNA]</scope>
    <source>
        <strain evidence="3 4">DSM 15934</strain>
    </source>
</reference>
<name>A0A4Q2L477_9MICO</name>
<dbReference type="SUPFAM" id="SSF47413">
    <property type="entry name" value="lambda repressor-like DNA-binding domains"/>
    <property type="match status" value="1"/>
</dbReference>
<proteinExistence type="predicted"/>
<evidence type="ECO:0000313" key="3">
    <source>
        <dbReference type="EMBL" id="RXZ73005.1"/>
    </source>
</evidence>
<dbReference type="InterPro" id="IPR050807">
    <property type="entry name" value="TransReg_Diox_bact_type"/>
</dbReference>
<dbReference type="InterPro" id="IPR001387">
    <property type="entry name" value="Cro/C1-type_HTH"/>
</dbReference>
<dbReference type="Gene3D" id="2.60.120.10">
    <property type="entry name" value="Jelly Rolls"/>
    <property type="match status" value="1"/>
</dbReference>
<keyword evidence="4" id="KW-1185">Reference proteome</keyword>
<protein>
    <submittedName>
        <fullName evidence="3">Helix-turn-helix domain-containing protein</fullName>
    </submittedName>
</protein>
<accession>A0A4Q2L477</accession>
<dbReference type="Pfam" id="PF07883">
    <property type="entry name" value="Cupin_2"/>
    <property type="match status" value="1"/>
</dbReference>
<dbReference type="PANTHER" id="PTHR46797:SF1">
    <property type="entry name" value="METHYLPHOSPHONATE SYNTHASE"/>
    <property type="match status" value="1"/>
</dbReference>
<dbReference type="Proteomes" id="UP000293865">
    <property type="component" value="Unassembled WGS sequence"/>
</dbReference>
<dbReference type="PROSITE" id="PS50943">
    <property type="entry name" value="HTH_CROC1"/>
    <property type="match status" value="1"/>
</dbReference>
<dbReference type="SUPFAM" id="SSF51182">
    <property type="entry name" value="RmlC-like cupins"/>
    <property type="match status" value="1"/>
</dbReference>
<dbReference type="InterPro" id="IPR013096">
    <property type="entry name" value="Cupin_2"/>
</dbReference>
<feature type="domain" description="HTH cro/C1-type" evidence="2">
    <location>
        <begin position="30"/>
        <end position="84"/>
    </location>
</feature>
<dbReference type="OrthoDB" id="9814751at2"/>
<gene>
    <name evidence="3" type="ORF">ESP51_01940</name>
</gene>
<dbReference type="CDD" id="cd00093">
    <property type="entry name" value="HTH_XRE"/>
    <property type="match status" value="1"/>
</dbReference>
<dbReference type="Gene3D" id="1.10.260.40">
    <property type="entry name" value="lambda repressor-like DNA-binding domains"/>
    <property type="match status" value="1"/>
</dbReference>
<dbReference type="GO" id="GO:0003700">
    <property type="term" value="F:DNA-binding transcription factor activity"/>
    <property type="evidence" value="ECO:0007669"/>
    <property type="project" value="TreeGrafter"/>
</dbReference>
<sequence>MDENRAPRVNTVLQDPDAAADVSAAVGRAIRRAREAAGLSMRALARSSEMSQPFLSQVEKGATSPSLSSLYRLAHALGLPPSELMPPVSGPHGVSVLRRGEGRELPVSDAPDAASGRLLSAGAGHVLEVVEYRVAPGSDLGGWFESDGEMTVYVIDGEVEVTLENEGSWRLGAGEAISHPADIRHRWAAAGEREARILLSIAHTRPAAARQ</sequence>
<dbReference type="GO" id="GO:0003677">
    <property type="term" value="F:DNA binding"/>
    <property type="evidence" value="ECO:0007669"/>
    <property type="project" value="UniProtKB-KW"/>
</dbReference>
<dbReference type="InterPro" id="IPR011051">
    <property type="entry name" value="RmlC_Cupin_sf"/>
</dbReference>
<evidence type="ECO:0000259" key="2">
    <source>
        <dbReference type="PROSITE" id="PS50943"/>
    </source>
</evidence>
<keyword evidence="1" id="KW-0238">DNA-binding</keyword>
<evidence type="ECO:0000313" key="4">
    <source>
        <dbReference type="Proteomes" id="UP000293865"/>
    </source>
</evidence>